<name>A0AAV3ZJ58_9GAST</name>
<gene>
    <name evidence="1" type="ORF">PoB_002166500</name>
</gene>
<dbReference type="EMBL" id="BLXT01002484">
    <property type="protein sequence ID" value="GFN95159.1"/>
    <property type="molecule type" value="Genomic_DNA"/>
</dbReference>
<keyword evidence="2" id="KW-1185">Reference proteome</keyword>
<dbReference type="GO" id="GO:0003964">
    <property type="term" value="F:RNA-directed DNA polymerase activity"/>
    <property type="evidence" value="ECO:0007669"/>
    <property type="project" value="UniProtKB-KW"/>
</dbReference>
<comment type="caution">
    <text evidence="1">The sequence shown here is derived from an EMBL/GenBank/DDBJ whole genome shotgun (WGS) entry which is preliminary data.</text>
</comment>
<dbReference type="Proteomes" id="UP000735302">
    <property type="component" value="Unassembled WGS sequence"/>
</dbReference>
<evidence type="ECO:0000313" key="2">
    <source>
        <dbReference type="Proteomes" id="UP000735302"/>
    </source>
</evidence>
<dbReference type="AlphaFoldDB" id="A0AAV3ZJ58"/>
<reference evidence="1 2" key="1">
    <citation type="journal article" date="2021" name="Elife">
        <title>Chloroplast acquisition without the gene transfer in kleptoplastic sea slugs, Plakobranchus ocellatus.</title>
        <authorList>
            <person name="Maeda T."/>
            <person name="Takahashi S."/>
            <person name="Yoshida T."/>
            <person name="Shimamura S."/>
            <person name="Takaki Y."/>
            <person name="Nagai Y."/>
            <person name="Toyoda A."/>
            <person name="Suzuki Y."/>
            <person name="Arimoto A."/>
            <person name="Ishii H."/>
            <person name="Satoh N."/>
            <person name="Nishiyama T."/>
            <person name="Hasebe M."/>
            <person name="Maruyama T."/>
            <person name="Minagawa J."/>
            <person name="Obokata J."/>
            <person name="Shigenobu S."/>
        </authorList>
    </citation>
    <scope>NUCLEOTIDE SEQUENCE [LARGE SCALE GENOMIC DNA]</scope>
</reference>
<sequence>MDVVHRAAEEGASPADLGGGCYIMPPLKAFMDDTTILFSKANETHRMLIRLDALMNLGRMSLKPQKSRSLSVRKGKIDEDVCFKVTSRNIPMISQEPAKSLGRWYDSSLKDTKCESEALGLNFNESASYRQQSTKYDVSSLCLSQSVCGHLL</sequence>
<organism evidence="1 2">
    <name type="scientific">Plakobranchus ocellatus</name>
    <dbReference type="NCBI Taxonomy" id="259542"/>
    <lineage>
        <taxon>Eukaryota</taxon>
        <taxon>Metazoa</taxon>
        <taxon>Spiralia</taxon>
        <taxon>Lophotrochozoa</taxon>
        <taxon>Mollusca</taxon>
        <taxon>Gastropoda</taxon>
        <taxon>Heterobranchia</taxon>
        <taxon>Euthyneura</taxon>
        <taxon>Panpulmonata</taxon>
        <taxon>Sacoglossa</taxon>
        <taxon>Placobranchoidea</taxon>
        <taxon>Plakobranchidae</taxon>
        <taxon>Plakobranchus</taxon>
    </lineage>
</organism>
<keyword evidence="1" id="KW-0548">Nucleotidyltransferase</keyword>
<evidence type="ECO:0000313" key="1">
    <source>
        <dbReference type="EMBL" id="GFN95159.1"/>
    </source>
</evidence>
<proteinExistence type="predicted"/>
<keyword evidence="1" id="KW-0695">RNA-directed DNA polymerase</keyword>
<protein>
    <submittedName>
        <fullName evidence="1">Reverse transcriptase</fullName>
    </submittedName>
</protein>
<accession>A0AAV3ZJ58</accession>
<keyword evidence="1" id="KW-0808">Transferase</keyword>